<keyword evidence="1" id="KW-0862">Zinc</keyword>
<evidence type="ECO:0000313" key="5">
    <source>
        <dbReference type="Proteomes" id="UP001437256"/>
    </source>
</evidence>
<feature type="region of interest" description="Disordered" evidence="2">
    <location>
        <begin position="266"/>
        <end position="337"/>
    </location>
</feature>
<feature type="compositionally biased region" description="Basic and acidic residues" evidence="2">
    <location>
        <begin position="267"/>
        <end position="277"/>
    </location>
</feature>
<keyword evidence="1" id="KW-0479">Metal-binding</keyword>
<evidence type="ECO:0000256" key="2">
    <source>
        <dbReference type="SAM" id="MobiDB-lite"/>
    </source>
</evidence>
<accession>A0ABR2ZQB6</accession>
<feature type="compositionally biased region" description="Basic and acidic residues" evidence="2">
    <location>
        <begin position="324"/>
        <end position="337"/>
    </location>
</feature>
<reference evidence="4 5" key="1">
    <citation type="submission" date="2024-05" db="EMBL/GenBank/DDBJ databases">
        <title>A draft genome resource for the thread blight pathogen Marasmius tenuissimus strain MS-2.</title>
        <authorList>
            <person name="Yulfo-Soto G.E."/>
            <person name="Baruah I.K."/>
            <person name="Amoako-Attah I."/>
            <person name="Bukari Y."/>
            <person name="Meinhardt L.W."/>
            <person name="Bailey B.A."/>
            <person name="Cohen S.P."/>
        </authorList>
    </citation>
    <scope>NUCLEOTIDE SEQUENCE [LARGE SCALE GENOMIC DNA]</scope>
    <source>
        <strain evidence="4 5">MS-2</strain>
    </source>
</reference>
<feature type="region of interest" description="Disordered" evidence="2">
    <location>
        <begin position="428"/>
        <end position="463"/>
    </location>
</feature>
<evidence type="ECO:0000259" key="3">
    <source>
        <dbReference type="PROSITE" id="PS50966"/>
    </source>
</evidence>
<keyword evidence="5" id="KW-1185">Reference proteome</keyword>
<comment type="caution">
    <text evidence="4">The sequence shown here is derived from an EMBL/GenBank/DDBJ whole genome shotgun (WGS) entry which is preliminary data.</text>
</comment>
<feature type="domain" description="SWIM-type" evidence="3">
    <location>
        <begin position="170"/>
        <end position="205"/>
    </location>
</feature>
<organism evidence="4 5">
    <name type="scientific">Marasmius tenuissimus</name>
    <dbReference type="NCBI Taxonomy" id="585030"/>
    <lineage>
        <taxon>Eukaryota</taxon>
        <taxon>Fungi</taxon>
        <taxon>Dikarya</taxon>
        <taxon>Basidiomycota</taxon>
        <taxon>Agaricomycotina</taxon>
        <taxon>Agaricomycetes</taxon>
        <taxon>Agaricomycetidae</taxon>
        <taxon>Agaricales</taxon>
        <taxon>Marasmiineae</taxon>
        <taxon>Marasmiaceae</taxon>
        <taxon>Marasmius</taxon>
    </lineage>
</organism>
<keyword evidence="1" id="KW-0863">Zinc-finger</keyword>
<sequence>MSEDLCIGWSDRGIIRAAKILGCRMEDIIPTTNHLESFNRVLKHKHIAGQQRSGRRLRVDILLHFTVTKMMPSIFEQRDMVRAACHQRNEWIRSLPGGESLLQGQVSPIQFQQLPSVAYLVEDHARATAAISILNHRQLGAPAFDPEKGLYTFECYSSLATEYDANPQLYEIKIYTNNITSCTCPDFSSHGGACKHLRAALMTIDQYCQTPTLRNLPQVDLPASEQATRALLLKLTSAPVLDNPTVPMPTDRAADVLQALVEAGSELSRDESEHVSEGGEALVNGFGDGEHEREWDTDTEEAISSPIPPSSPEISHSNLPVEPEALKPDTSEVKQSVKDGVQAQAVACTLFELDSMSPRLHELAMIFPQNIPLPSPHENLSRAVEAISRLRSLADLIQAAVDATEPPVDSLVPHVPAPPIGPAHVFEPKTSIQKRPFDPKSGLPLLVPSPEKKQKRKDSRSVH</sequence>
<dbReference type="InterPro" id="IPR007527">
    <property type="entry name" value="Znf_SWIM"/>
</dbReference>
<name>A0ABR2ZQB6_9AGAR</name>
<gene>
    <name evidence="4" type="ORF">AAF712_010190</name>
</gene>
<feature type="compositionally biased region" description="Basic residues" evidence="2">
    <location>
        <begin position="453"/>
        <end position="463"/>
    </location>
</feature>
<evidence type="ECO:0000313" key="4">
    <source>
        <dbReference type="EMBL" id="KAL0062928.1"/>
    </source>
</evidence>
<dbReference type="Pfam" id="PF04434">
    <property type="entry name" value="SWIM"/>
    <property type="match status" value="1"/>
</dbReference>
<proteinExistence type="predicted"/>
<dbReference type="EMBL" id="JBBXMP010000092">
    <property type="protein sequence ID" value="KAL0062928.1"/>
    <property type="molecule type" value="Genomic_DNA"/>
</dbReference>
<dbReference type="Proteomes" id="UP001437256">
    <property type="component" value="Unassembled WGS sequence"/>
</dbReference>
<evidence type="ECO:0000256" key="1">
    <source>
        <dbReference type="PROSITE-ProRule" id="PRU00325"/>
    </source>
</evidence>
<protein>
    <recommendedName>
        <fullName evidence="3">SWIM-type domain-containing protein</fullName>
    </recommendedName>
</protein>
<dbReference type="PROSITE" id="PS50966">
    <property type="entry name" value="ZF_SWIM"/>
    <property type="match status" value="1"/>
</dbReference>